<feature type="domain" description="Integrase catalytic" evidence="17">
    <location>
        <begin position="480"/>
        <end position="647"/>
    </location>
</feature>
<evidence type="ECO:0000256" key="2">
    <source>
        <dbReference type="ARBA" id="ARBA00022612"/>
    </source>
</evidence>
<keyword evidence="4" id="KW-0540">Nuclease</keyword>
<dbReference type="GO" id="GO:0006310">
    <property type="term" value="P:DNA recombination"/>
    <property type="evidence" value="ECO:0007669"/>
    <property type="project" value="UniProtKB-KW"/>
</dbReference>
<keyword evidence="5" id="KW-0479">Metal-binding</keyword>
<name>A0A6G0XVT2_9STRA</name>
<dbReference type="EMBL" id="VJMJ01000009">
    <property type="protein sequence ID" value="KAF0744495.1"/>
    <property type="molecule type" value="Genomic_DNA"/>
</dbReference>
<keyword evidence="12" id="KW-0695">RNA-directed DNA polymerase</keyword>
<evidence type="ECO:0000256" key="4">
    <source>
        <dbReference type="ARBA" id="ARBA00022722"/>
    </source>
</evidence>
<feature type="region of interest" description="Disordered" evidence="16">
    <location>
        <begin position="756"/>
        <end position="793"/>
    </location>
</feature>
<feature type="region of interest" description="Disordered" evidence="16">
    <location>
        <begin position="188"/>
        <end position="232"/>
    </location>
</feature>
<dbReference type="Pfam" id="PF14223">
    <property type="entry name" value="Retrotran_gag_2"/>
    <property type="match status" value="1"/>
</dbReference>
<comment type="function">
    <text evidence="1">The aspartyl protease (PR) mediates the proteolytic cleavages of the Gag and Gag-Pol polyproteins after assembly of the VLP.</text>
</comment>
<dbReference type="Pfam" id="PF22936">
    <property type="entry name" value="Pol_BBD"/>
    <property type="match status" value="1"/>
</dbReference>
<feature type="compositionally biased region" description="Basic and acidic residues" evidence="16">
    <location>
        <begin position="130"/>
        <end position="144"/>
    </location>
</feature>
<keyword evidence="13" id="KW-0548">Nucleotidyltransferase</keyword>
<keyword evidence="10" id="KW-0460">Magnesium</keyword>
<evidence type="ECO:0000256" key="10">
    <source>
        <dbReference type="ARBA" id="ARBA00022842"/>
    </source>
</evidence>
<keyword evidence="6" id="KW-0547">Nucleotide-binding</keyword>
<evidence type="ECO:0000256" key="3">
    <source>
        <dbReference type="ARBA" id="ARBA00022670"/>
    </source>
</evidence>
<keyword evidence="9" id="KW-0067">ATP-binding</keyword>
<evidence type="ECO:0000256" key="13">
    <source>
        <dbReference type="ARBA" id="ARBA00022932"/>
    </source>
</evidence>
<evidence type="ECO:0000256" key="11">
    <source>
        <dbReference type="ARBA" id="ARBA00022908"/>
    </source>
</evidence>
<dbReference type="InterPro" id="IPR054722">
    <property type="entry name" value="PolX-like_BBD"/>
</dbReference>
<keyword evidence="11" id="KW-0229">DNA integration</keyword>
<feature type="compositionally biased region" description="Polar residues" evidence="16">
    <location>
        <begin position="756"/>
        <end position="771"/>
    </location>
</feature>
<dbReference type="PANTHER" id="PTHR42648">
    <property type="entry name" value="TRANSPOSASE, PUTATIVE-RELATED"/>
    <property type="match status" value="1"/>
</dbReference>
<keyword evidence="13" id="KW-0808">Transferase</keyword>
<dbReference type="GO" id="GO:0003676">
    <property type="term" value="F:nucleic acid binding"/>
    <property type="evidence" value="ECO:0007669"/>
    <property type="project" value="InterPro"/>
</dbReference>
<keyword evidence="14" id="KW-0917">Virion maturation</keyword>
<evidence type="ECO:0000259" key="17">
    <source>
        <dbReference type="PROSITE" id="PS50994"/>
    </source>
</evidence>
<dbReference type="GO" id="GO:0003964">
    <property type="term" value="F:RNA-directed DNA polymerase activity"/>
    <property type="evidence" value="ECO:0007669"/>
    <property type="project" value="UniProtKB-KW"/>
</dbReference>
<gene>
    <name evidence="18" type="ORF">Ae201684_000971</name>
</gene>
<feature type="compositionally biased region" description="Basic and acidic residues" evidence="16">
    <location>
        <begin position="400"/>
        <end position="409"/>
    </location>
</feature>
<dbReference type="PANTHER" id="PTHR42648:SF11">
    <property type="entry name" value="TRANSPOSON TY4-P GAG-POL POLYPROTEIN"/>
    <property type="match status" value="1"/>
</dbReference>
<evidence type="ECO:0000313" key="18">
    <source>
        <dbReference type="EMBL" id="KAF0744495.1"/>
    </source>
</evidence>
<comment type="caution">
    <text evidence="18">The sequence shown here is derived from an EMBL/GenBank/DDBJ whole genome shotgun (WGS) entry which is preliminary data.</text>
</comment>
<evidence type="ECO:0000256" key="8">
    <source>
        <dbReference type="ARBA" id="ARBA00022801"/>
    </source>
</evidence>
<feature type="region of interest" description="Disordered" evidence="16">
    <location>
        <begin position="121"/>
        <end position="167"/>
    </location>
</feature>
<reference evidence="18 19" key="1">
    <citation type="submission" date="2019-07" db="EMBL/GenBank/DDBJ databases">
        <title>Genomics analysis of Aphanomyces spp. identifies a new class of oomycete effector associated with host adaptation.</title>
        <authorList>
            <person name="Gaulin E."/>
        </authorList>
    </citation>
    <scope>NUCLEOTIDE SEQUENCE [LARGE SCALE GENOMIC DNA]</scope>
    <source>
        <strain evidence="18 19">ATCC 201684</strain>
    </source>
</reference>
<evidence type="ECO:0000256" key="1">
    <source>
        <dbReference type="ARBA" id="ARBA00002180"/>
    </source>
</evidence>
<evidence type="ECO:0000256" key="9">
    <source>
        <dbReference type="ARBA" id="ARBA00022840"/>
    </source>
</evidence>
<evidence type="ECO:0000256" key="15">
    <source>
        <dbReference type="ARBA" id="ARBA00023172"/>
    </source>
</evidence>
<feature type="compositionally biased region" description="Basic residues" evidence="16">
    <location>
        <begin position="200"/>
        <end position="215"/>
    </location>
</feature>
<dbReference type="PROSITE" id="PS50994">
    <property type="entry name" value="INTEGRASE"/>
    <property type="match status" value="1"/>
</dbReference>
<dbReference type="InterPro" id="IPR012337">
    <property type="entry name" value="RNaseH-like_sf"/>
</dbReference>
<evidence type="ECO:0000256" key="7">
    <source>
        <dbReference type="ARBA" id="ARBA00022759"/>
    </source>
</evidence>
<keyword evidence="7" id="KW-0255">Endonuclease</keyword>
<keyword evidence="15" id="KW-0233">DNA recombination</keyword>
<protein>
    <recommendedName>
        <fullName evidence="17">Integrase catalytic domain-containing protein</fullName>
    </recommendedName>
</protein>
<evidence type="ECO:0000256" key="5">
    <source>
        <dbReference type="ARBA" id="ARBA00022723"/>
    </source>
</evidence>
<organism evidence="18 19">
    <name type="scientific">Aphanomyces euteiches</name>
    <dbReference type="NCBI Taxonomy" id="100861"/>
    <lineage>
        <taxon>Eukaryota</taxon>
        <taxon>Sar</taxon>
        <taxon>Stramenopiles</taxon>
        <taxon>Oomycota</taxon>
        <taxon>Saprolegniomycetes</taxon>
        <taxon>Saprolegniales</taxon>
        <taxon>Verrucalvaceae</taxon>
        <taxon>Aphanomyces</taxon>
    </lineage>
</organism>
<dbReference type="GO" id="GO:0005524">
    <property type="term" value="F:ATP binding"/>
    <property type="evidence" value="ECO:0007669"/>
    <property type="project" value="UniProtKB-KW"/>
</dbReference>
<evidence type="ECO:0000256" key="16">
    <source>
        <dbReference type="SAM" id="MobiDB-lite"/>
    </source>
</evidence>
<feature type="compositionally biased region" description="Basic and acidic residues" evidence="16">
    <location>
        <begin position="772"/>
        <end position="793"/>
    </location>
</feature>
<dbReference type="InterPro" id="IPR001584">
    <property type="entry name" value="Integrase_cat-core"/>
</dbReference>
<evidence type="ECO:0000256" key="6">
    <source>
        <dbReference type="ARBA" id="ARBA00022741"/>
    </source>
</evidence>
<feature type="compositionally biased region" description="Polar residues" evidence="16">
    <location>
        <begin position="375"/>
        <end position="388"/>
    </location>
</feature>
<dbReference type="Proteomes" id="UP000481153">
    <property type="component" value="Unassembled WGS sequence"/>
</dbReference>
<evidence type="ECO:0000256" key="14">
    <source>
        <dbReference type="ARBA" id="ARBA00023113"/>
    </source>
</evidence>
<keyword evidence="19" id="KW-1185">Reference proteome</keyword>
<dbReference type="SUPFAM" id="SSF53098">
    <property type="entry name" value="Ribonuclease H-like"/>
    <property type="match status" value="1"/>
</dbReference>
<dbReference type="GO" id="GO:0015074">
    <property type="term" value="P:DNA integration"/>
    <property type="evidence" value="ECO:0007669"/>
    <property type="project" value="UniProtKB-KW"/>
</dbReference>
<sequence>MVREDETPAEMWKTLISNYETKEWSKTIHVLRRLCQLRYEPKADMLKHISKVRSTIRELNDMGKTINEQETVEWILISLPDSGPEDFNAFINHLKPTPQQEVRLKTLISALLNEEVKRSERARIRRHERSKPTDFKRPRLEVQRDSPIMSNEINALHSRKNTPAAQNTTNLSEQWCFICRKRGDHVAQDHPDFDPNHGKGNQRRVPKTSRTKRRKESSDRSDSASDNEATYDINAILQDDGKPEKETHWTLDNCATGHVTRLKGVINTWEGTAQLVLPNQSKIQGHVGHVTLQLQSNGQWSTLVLRNVTFEPSLYKNLISHVRLLESGFRLLKQDMIETIYKNDTTQLELRFAMRNNLYVLTGAETTRINAMSTVLTGPKVQPSSNSNDKPDDGLSNNLQRHDQDQSDTKHRHHHHTKATDEKLVAWHNKLNHTDMNQVAKIIKPIMIPGVDAATTEHVCSGCAQGQAKRVSFRHTHHYVAPRPLESLNGDLRGPVRPQTINHEVYTSMFIDQASRYIFGQLLKTKADAILHLNDVTTKLDNQLPDSRISNLYTDGGGEYASSTFRAACQSRGITQKFTNTETPEENHLAEKTNEHVFNKVRIYMTLSGLPSNLWGFCFQYVIHVYNNTPQELLNQRTPYEVLFNKPSRLYMLKTFGCLAYKYIPKSQRPTKLTNPAIPCIFLGYAEEQLGYKLWDPKTRTITVSRSVKFDETKLHNTAMFTNEAFSHGRLSIPNYHKFKDISSHEELAHNRFTDLASSEHNGTPYTPTTLDTRELKEQSRPKRRSNDQSDSK</sequence>
<proteinExistence type="predicted"/>
<feature type="compositionally biased region" description="Basic and acidic residues" evidence="16">
    <location>
        <begin position="188"/>
        <end position="197"/>
    </location>
</feature>
<dbReference type="AlphaFoldDB" id="A0A6G0XVT2"/>
<keyword evidence="2" id="KW-1188">Viral release from host cell</keyword>
<feature type="region of interest" description="Disordered" evidence="16">
    <location>
        <begin position="375"/>
        <end position="422"/>
    </location>
</feature>
<keyword evidence="3" id="KW-0645">Protease</keyword>
<dbReference type="VEuPathDB" id="FungiDB:AeMF1_012381"/>
<dbReference type="Gene3D" id="3.30.420.10">
    <property type="entry name" value="Ribonuclease H-like superfamily/Ribonuclease H"/>
    <property type="match status" value="1"/>
</dbReference>
<dbReference type="GO" id="GO:0008233">
    <property type="term" value="F:peptidase activity"/>
    <property type="evidence" value="ECO:0007669"/>
    <property type="project" value="UniProtKB-KW"/>
</dbReference>
<dbReference type="GO" id="GO:0004519">
    <property type="term" value="F:endonuclease activity"/>
    <property type="evidence" value="ECO:0007669"/>
    <property type="project" value="UniProtKB-KW"/>
</dbReference>
<dbReference type="Pfam" id="PF25597">
    <property type="entry name" value="SH3_retrovirus"/>
    <property type="match status" value="1"/>
</dbReference>
<dbReference type="InterPro" id="IPR036397">
    <property type="entry name" value="RNaseH_sf"/>
</dbReference>
<dbReference type="GO" id="GO:0003887">
    <property type="term" value="F:DNA-directed DNA polymerase activity"/>
    <property type="evidence" value="ECO:0007669"/>
    <property type="project" value="UniProtKB-KW"/>
</dbReference>
<evidence type="ECO:0000313" key="19">
    <source>
        <dbReference type="Proteomes" id="UP000481153"/>
    </source>
</evidence>
<keyword evidence="8" id="KW-0378">Hydrolase</keyword>
<accession>A0A6G0XVT2</accession>
<dbReference type="InterPro" id="IPR057670">
    <property type="entry name" value="SH3_retrovirus"/>
</dbReference>
<evidence type="ECO:0000256" key="12">
    <source>
        <dbReference type="ARBA" id="ARBA00022918"/>
    </source>
</evidence>
<dbReference type="GO" id="GO:0046872">
    <property type="term" value="F:metal ion binding"/>
    <property type="evidence" value="ECO:0007669"/>
    <property type="project" value="UniProtKB-KW"/>
</dbReference>
<dbReference type="InterPro" id="IPR039537">
    <property type="entry name" value="Retrotran_Ty1/copia-like"/>
</dbReference>
<keyword evidence="13" id="KW-0239">DNA-directed DNA polymerase</keyword>
<dbReference type="GO" id="GO:0006508">
    <property type="term" value="P:proteolysis"/>
    <property type="evidence" value="ECO:0007669"/>
    <property type="project" value="UniProtKB-KW"/>
</dbReference>